<evidence type="ECO:0000313" key="4">
    <source>
        <dbReference type="EMBL" id="MBB5712737.1"/>
    </source>
</evidence>
<dbReference type="PANTHER" id="PTHR44591">
    <property type="entry name" value="STRESS RESPONSE REGULATOR PROTEIN 1"/>
    <property type="match status" value="1"/>
</dbReference>
<name>A0A840YSU9_9SPHN</name>
<dbReference type="Pfam" id="PF00072">
    <property type="entry name" value="Response_reg"/>
    <property type="match status" value="1"/>
</dbReference>
<evidence type="ECO:0000259" key="3">
    <source>
        <dbReference type="PROSITE" id="PS50110"/>
    </source>
</evidence>
<protein>
    <submittedName>
        <fullName evidence="4">CheY-like chemotaxis protein</fullName>
    </submittedName>
</protein>
<keyword evidence="5" id="KW-1185">Reference proteome</keyword>
<dbReference type="GO" id="GO:0000160">
    <property type="term" value="P:phosphorelay signal transduction system"/>
    <property type="evidence" value="ECO:0007669"/>
    <property type="project" value="InterPro"/>
</dbReference>
<accession>A0A840YSU9</accession>
<dbReference type="InterPro" id="IPR050595">
    <property type="entry name" value="Bact_response_regulator"/>
</dbReference>
<reference evidence="4 5" key="1">
    <citation type="submission" date="2020-08" db="EMBL/GenBank/DDBJ databases">
        <title>Genomic Encyclopedia of Type Strains, Phase IV (KMG-IV): sequencing the most valuable type-strain genomes for metagenomic binning, comparative biology and taxonomic classification.</title>
        <authorList>
            <person name="Goeker M."/>
        </authorList>
    </citation>
    <scope>NUCLEOTIDE SEQUENCE [LARGE SCALE GENOMIC DNA]</scope>
    <source>
        <strain evidence="4 5">DSM 26736</strain>
    </source>
</reference>
<feature type="modified residue" description="4-aspartylphosphate" evidence="2">
    <location>
        <position position="49"/>
    </location>
</feature>
<dbReference type="InterPro" id="IPR001789">
    <property type="entry name" value="Sig_transdc_resp-reg_receiver"/>
</dbReference>
<evidence type="ECO:0000256" key="2">
    <source>
        <dbReference type="PROSITE-ProRule" id="PRU00169"/>
    </source>
</evidence>
<comment type="caution">
    <text evidence="4">The sequence shown here is derived from an EMBL/GenBank/DDBJ whole genome shotgun (WGS) entry which is preliminary data.</text>
</comment>
<dbReference type="Proteomes" id="UP000527143">
    <property type="component" value="Unassembled WGS sequence"/>
</dbReference>
<sequence>MIIEDEPMVAMFIEEALELAGASSFDIAATEADAVAFAARHRPTVITSDVRLVEGTGPRAVEQIHNQLGDIPVIFITGTPFECEAKNTSPVLMKPVTLNAVMKAFEKVAPEDAGCLS</sequence>
<dbReference type="PANTHER" id="PTHR44591:SF20">
    <property type="entry name" value="PROTEIN PILH"/>
    <property type="match status" value="1"/>
</dbReference>
<dbReference type="SUPFAM" id="SSF52172">
    <property type="entry name" value="CheY-like"/>
    <property type="match status" value="1"/>
</dbReference>
<gene>
    <name evidence="4" type="ORF">FHT02_003997</name>
</gene>
<organism evidence="4 5">
    <name type="scientific">Sphingomonas xinjiangensis</name>
    <dbReference type="NCBI Taxonomy" id="643568"/>
    <lineage>
        <taxon>Bacteria</taxon>
        <taxon>Pseudomonadati</taxon>
        <taxon>Pseudomonadota</taxon>
        <taxon>Alphaproteobacteria</taxon>
        <taxon>Sphingomonadales</taxon>
        <taxon>Sphingomonadaceae</taxon>
        <taxon>Sphingomonas</taxon>
    </lineage>
</organism>
<evidence type="ECO:0000313" key="5">
    <source>
        <dbReference type="Proteomes" id="UP000527143"/>
    </source>
</evidence>
<proteinExistence type="predicted"/>
<dbReference type="EMBL" id="JACIJF010000024">
    <property type="protein sequence ID" value="MBB5712737.1"/>
    <property type="molecule type" value="Genomic_DNA"/>
</dbReference>
<dbReference type="InterPro" id="IPR011006">
    <property type="entry name" value="CheY-like_superfamily"/>
</dbReference>
<dbReference type="SMART" id="SM00448">
    <property type="entry name" value="REC"/>
    <property type="match status" value="1"/>
</dbReference>
<dbReference type="AlphaFoldDB" id="A0A840YSU9"/>
<dbReference type="Gene3D" id="3.40.50.2300">
    <property type="match status" value="1"/>
</dbReference>
<keyword evidence="1 2" id="KW-0597">Phosphoprotein</keyword>
<dbReference type="PROSITE" id="PS50110">
    <property type="entry name" value="RESPONSE_REGULATORY"/>
    <property type="match status" value="1"/>
</dbReference>
<evidence type="ECO:0000256" key="1">
    <source>
        <dbReference type="ARBA" id="ARBA00022553"/>
    </source>
</evidence>
<feature type="domain" description="Response regulatory" evidence="3">
    <location>
        <begin position="1"/>
        <end position="109"/>
    </location>
</feature>